<dbReference type="InterPro" id="IPR036249">
    <property type="entry name" value="Thioredoxin-like_sf"/>
</dbReference>
<evidence type="ECO:0000256" key="3">
    <source>
        <dbReference type="ARBA" id="ARBA00023157"/>
    </source>
</evidence>
<dbReference type="InterPro" id="IPR013740">
    <property type="entry name" value="Redoxin"/>
</dbReference>
<keyword evidence="7" id="KW-1185">Reference proteome</keyword>
<dbReference type="PANTHER" id="PTHR42852:SF6">
    <property type="entry name" value="THIOL:DISULFIDE INTERCHANGE PROTEIN DSBE"/>
    <property type="match status" value="1"/>
</dbReference>
<sequence>MNRFIQVVSIAVLLLGLWSCTPKGTTIEGTIKGAENLQVFVDEVAIGRASTVLSKADINATGKYSINFPEGLKPGIYNLRVGAKKVNLVLNGSEKVITVNGDLSTFQDYAIEIEGSSDSKLLADCARRIMERQMSANDVGTFVDTTKSPLVGAFLAYMALGNAGPYIATQQRALEKLQKADPNSEIAAAYAEYLSVIEQQYIAEQSSQVVQVGKPAPEIDLPSPSGKRMKLSDLKGKVVLLDFWASWCGPCRGENPNVVAVYNKYKDKGFTIFSVSLDGFDDRRTQGATPAQISEARERGKQAWVQAIQADNLTWPYHVSDLKHWGAAPAAIYGVQGIPRAFMINKEGLVVATEVRGAANIEAELLKHL</sequence>
<dbReference type="PANTHER" id="PTHR42852">
    <property type="entry name" value="THIOL:DISULFIDE INTERCHANGE PROTEIN DSBE"/>
    <property type="match status" value="1"/>
</dbReference>
<evidence type="ECO:0000313" key="6">
    <source>
        <dbReference type="EMBL" id="AEE53021.1"/>
    </source>
</evidence>
<dbReference type="GO" id="GO:0017004">
    <property type="term" value="P:cytochrome complex assembly"/>
    <property type="evidence" value="ECO:0007669"/>
    <property type="project" value="UniProtKB-KW"/>
</dbReference>
<protein>
    <submittedName>
        <fullName evidence="6">Alkyl hydroperoxide reductase/ Thiol specific antioxidant/ Mal allergen</fullName>
    </submittedName>
</protein>
<dbReference type="InterPro" id="IPR017937">
    <property type="entry name" value="Thioredoxin_CS"/>
</dbReference>
<organism evidence="6 7">
    <name type="scientific">Haliscomenobacter hydrossis (strain ATCC 27775 / DSM 1100 / LMG 10767 / O)</name>
    <dbReference type="NCBI Taxonomy" id="760192"/>
    <lineage>
        <taxon>Bacteria</taxon>
        <taxon>Pseudomonadati</taxon>
        <taxon>Bacteroidota</taxon>
        <taxon>Saprospiria</taxon>
        <taxon>Saprospirales</taxon>
        <taxon>Haliscomenobacteraceae</taxon>
        <taxon>Haliscomenobacter</taxon>
    </lineage>
</organism>
<dbReference type="HOGENOM" id="CLU_042529_1_0_10"/>
<dbReference type="CDD" id="cd02966">
    <property type="entry name" value="TlpA_like_family"/>
    <property type="match status" value="1"/>
</dbReference>
<dbReference type="Pfam" id="PF08534">
    <property type="entry name" value="Redoxin"/>
    <property type="match status" value="1"/>
</dbReference>
<evidence type="ECO:0000313" key="7">
    <source>
        <dbReference type="Proteomes" id="UP000008461"/>
    </source>
</evidence>
<dbReference type="PROSITE" id="PS51352">
    <property type="entry name" value="THIOREDOXIN_2"/>
    <property type="match status" value="1"/>
</dbReference>
<dbReference type="InterPro" id="IPR013766">
    <property type="entry name" value="Thioredoxin_domain"/>
</dbReference>
<dbReference type="OrthoDB" id="750178at2"/>
<name>F4L4S3_HALH1</name>
<dbReference type="Proteomes" id="UP000008461">
    <property type="component" value="Chromosome"/>
</dbReference>
<dbReference type="InterPro" id="IPR050553">
    <property type="entry name" value="Thioredoxin_ResA/DsbE_sf"/>
</dbReference>
<reference evidence="6 7" key="1">
    <citation type="journal article" date="2011" name="Stand. Genomic Sci.">
        <title>Complete genome sequence of Haliscomenobacter hydrossis type strain (O).</title>
        <authorList>
            <consortium name="US DOE Joint Genome Institute (JGI-PGF)"/>
            <person name="Daligault H."/>
            <person name="Lapidus A."/>
            <person name="Zeytun A."/>
            <person name="Nolan M."/>
            <person name="Lucas S."/>
            <person name="Del Rio T.G."/>
            <person name="Tice H."/>
            <person name="Cheng J.F."/>
            <person name="Tapia R."/>
            <person name="Han C."/>
            <person name="Goodwin L."/>
            <person name="Pitluck S."/>
            <person name="Liolios K."/>
            <person name="Pagani I."/>
            <person name="Ivanova N."/>
            <person name="Huntemann M."/>
            <person name="Mavromatis K."/>
            <person name="Mikhailova N."/>
            <person name="Pati A."/>
            <person name="Chen A."/>
            <person name="Palaniappan K."/>
            <person name="Land M."/>
            <person name="Hauser L."/>
            <person name="Brambilla E.M."/>
            <person name="Rohde M."/>
            <person name="Verbarg S."/>
            <person name="Goker M."/>
            <person name="Bristow J."/>
            <person name="Eisen J.A."/>
            <person name="Markowitz V."/>
            <person name="Hugenholtz P."/>
            <person name="Kyrpides N.C."/>
            <person name="Klenk H.P."/>
            <person name="Woyke T."/>
        </authorList>
    </citation>
    <scope>NUCLEOTIDE SEQUENCE [LARGE SCALE GENOMIC DNA]</scope>
    <source>
        <strain evidence="7">ATCC 27775 / DSM 1100 / LMG 10767 / O</strain>
    </source>
</reference>
<keyword evidence="4" id="KW-0676">Redox-active center</keyword>
<dbReference type="KEGG" id="hhy:Halhy_5195"/>
<dbReference type="GO" id="GO:0016491">
    <property type="term" value="F:oxidoreductase activity"/>
    <property type="evidence" value="ECO:0007669"/>
    <property type="project" value="InterPro"/>
</dbReference>
<keyword evidence="2" id="KW-0201">Cytochrome c-type biogenesis</keyword>
<evidence type="ECO:0000256" key="2">
    <source>
        <dbReference type="ARBA" id="ARBA00022748"/>
    </source>
</evidence>
<dbReference type="Gene3D" id="3.40.30.10">
    <property type="entry name" value="Glutaredoxin"/>
    <property type="match status" value="1"/>
</dbReference>
<comment type="subcellular location">
    <subcellularLocation>
        <location evidence="1">Cell envelope</location>
    </subcellularLocation>
</comment>
<keyword evidence="3" id="KW-1015">Disulfide bond</keyword>
<dbReference type="EMBL" id="CP002691">
    <property type="protein sequence ID" value="AEE53021.1"/>
    <property type="molecule type" value="Genomic_DNA"/>
</dbReference>
<dbReference type="STRING" id="760192.Halhy_5195"/>
<evidence type="ECO:0000259" key="5">
    <source>
        <dbReference type="PROSITE" id="PS51352"/>
    </source>
</evidence>
<dbReference type="SUPFAM" id="SSF52833">
    <property type="entry name" value="Thioredoxin-like"/>
    <property type="match status" value="1"/>
</dbReference>
<accession>F4L4S3</accession>
<evidence type="ECO:0000256" key="4">
    <source>
        <dbReference type="ARBA" id="ARBA00023284"/>
    </source>
</evidence>
<reference key="2">
    <citation type="submission" date="2011-04" db="EMBL/GenBank/DDBJ databases">
        <title>Complete sequence of chromosome of Haliscomenobacter hydrossis DSM 1100.</title>
        <authorList>
            <consortium name="US DOE Joint Genome Institute (JGI-PGF)"/>
            <person name="Lucas S."/>
            <person name="Han J."/>
            <person name="Lapidus A."/>
            <person name="Bruce D."/>
            <person name="Goodwin L."/>
            <person name="Pitluck S."/>
            <person name="Peters L."/>
            <person name="Kyrpides N."/>
            <person name="Mavromatis K."/>
            <person name="Ivanova N."/>
            <person name="Ovchinnikova G."/>
            <person name="Pagani I."/>
            <person name="Daligault H."/>
            <person name="Detter J.C."/>
            <person name="Han C."/>
            <person name="Land M."/>
            <person name="Hauser L."/>
            <person name="Markowitz V."/>
            <person name="Cheng J.-F."/>
            <person name="Hugenholtz P."/>
            <person name="Woyke T."/>
            <person name="Wu D."/>
            <person name="Verbarg S."/>
            <person name="Frueling A."/>
            <person name="Brambilla E."/>
            <person name="Klenk H.-P."/>
            <person name="Eisen J.A."/>
        </authorList>
    </citation>
    <scope>NUCLEOTIDE SEQUENCE</scope>
    <source>
        <strain>DSM 1100</strain>
    </source>
</reference>
<dbReference type="GO" id="GO:0030313">
    <property type="term" value="C:cell envelope"/>
    <property type="evidence" value="ECO:0007669"/>
    <property type="project" value="UniProtKB-SubCell"/>
</dbReference>
<dbReference type="eggNOG" id="COG0526">
    <property type="taxonomic scope" value="Bacteria"/>
</dbReference>
<dbReference type="PROSITE" id="PS00194">
    <property type="entry name" value="THIOREDOXIN_1"/>
    <property type="match status" value="1"/>
</dbReference>
<dbReference type="RefSeq" id="WP_013767556.1">
    <property type="nucleotide sequence ID" value="NC_015510.1"/>
</dbReference>
<gene>
    <name evidence="6" type="ordered locus">Halhy_5195</name>
</gene>
<proteinExistence type="predicted"/>
<evidence type="ECO:0000256" key="1">
    <source>
        <dbReference type="ARBA" id="ARBA00004196"/>
    </source>
</evidence>
<dbReference type="AlphaFoldDB" id="F4L4S3"/>
<feature type="domain" description="Thioredoxin" evidence="5">
    <location>
        <begin position="210"/>
        <end position="369"/>
    </location>
</feature>